<dbReference type="EMBL" id="CAMPGE010012676">
    <property type="protein sequence ID" value="CAI2371436.1"/>
    <property type="molecule type" value="Genomic_DNA"/>
</dbReference>
<gene>
    <name evidence="9" type="ORF">ECRASSUSDP1_LOCUS12759</name>
</gene>
<evidence type="ECO:0000256" key="4">
    <source>
        <dbReference type="ARBA" id="ARBA00023860"/>
    </source>
</evidence>
<protein>
    <recommendedName>
        <fullName evidence="4">Casein kinase I</fullName>
        <ecNumber evidence="1">2.7.11.1</ecNumber>
    </recommendedName>
</protein>
<dbReference type="CDD" id="cd14016">
    <property type="entry name" value="STKc_CK1"/>
    <property type="match status" value="1"/>
</dbReference>
<name>A0AAD1UL72_EUPCR</name>
<dbReference type="PANTHER" id="PTHR11909">
    <property type="entry name" value="CASEIN KINASE-RELATED"/>
    <property type="match status" value="1"/>
</dbReference>
<proteinExistence type="inferred from homology"/>
<dbReference type="EC" id="2.7.11.1" evidence="1"/>
<keyword evidence="6" id="KW-0418">Kinase</keyword>
<organism evidence="9 10">
    <name type="scientific">Euplotes crassus</name>
    <dbReference type="NCBI Taxonomy" id="5936"/>
    <lineage>
        <taxon>Eukaryota</taxon>
        <taxon>Sar</taxon>
        <taxon>Alveolata</taxon>
        <taxon>Ciliophora</taxon>
        <taxon>Intramacronucleata</taxon>
        <taxon>Spirotrichea</taxon>
        <taxon>Hypotrichia</taxon>
        <taxon>Euplotida</taxon>
        <taxon>Euplotidae</taxon>
        <taxon>Moneuplotes</taxon>
    </lineage>
</organism>
<feature type="compositionally biased region" description="Polar residues" evidence="7">
    <location>
        <begin position="390"/>
        <end position="399"/>
    </location>
</feature>
<keyword evidence="3 5" id="KW-0067">ATP-binding</keyword>
<evidence type="ECO:0000256" key="1">
    <source>
        <dbReference type="ARBA" id="ARBA00012513"/>
    </source>
</evidence>
<keyword evidence="6" id="KW-0723">Serine/threonine-protein kinase</keyword>
<feature type="domain" description="Protein kinase" evidence="8">
    <location>
        <begin position="9"/>
        <end position="277"/>
    </location>
</feature>
<dbReference type="GO" id="GO:0005524">
    <property type="term" value="F:ATP binding"/>
    <property type="evidence" value="ECO:0007669"/>
    <property type="project" value="UniProtKB-UniRule"/>
</dbReference>
<evidence type="ECO:0000256" key="6">
    <source>
        <dbReference type="RuleBase" id="RU000304"/>
    </source>
</evidence>
<dbReference type="FunFam" id="1.10.510.10:FF:000596">
    <property type="entry name" value="CK1 family protein kinase"/>
    <property type="match status" value="1"/>
</dbReference>
<keyword evidence="2 5" id="KW-0547">Nucleotide-binding</keyword>
<sequence>MDLRVGGKYKLKKKLGSGAFGDIYLAEDIKKHIEVAVKLEPVKTKFPQLLYETKLYKLFAGGNGIPKVYWSGTEGDYNVMVMELLGPSLEDLAKHCENRFSTKTVLMIADQLIQRIEFIHAKNFLHRDIKPDNFLIGLNKKAHMIYMIDFGLAKRFRNSKTGDHIPYRDGKSLTGTARYASVNTHLGVEQSRRDDIEGIGYVLMYFLRGKLPWMGIQAKTKDEKYEKIKDKKASVTIEQLCKGYPKEFSKFFESCRNLGFEDKPDYSGYRRMFSDLMTQEGYAYDFTYDWLLKKKERETLRGKIEIEEEKVAHRMTKAEKFRTTQKDYKKAKPTTPYEEKKVPKEPSMPKPDLKKPREETKETSKEEKKKPDIYSAMRDTGFGKAKPKIVTNNVRSYRY</sequence>
<accession>A0AAD1UL72</accession>
<feature type="compositionally biased region" description="Basic and acidic residues" evidence="7">
    <location>
        <begin position="351"/>
        <end position="372"/>
    </location>
</feature>
<dbReference type="SUPFAM" id="SSF56112">
    <property type="entry name" value="Protein kinase-like (PK-like)"/>
    <property type="match status" value="1"/>
</dbReference>
<dbReference type="SMART" id="SM00220">
    <property type="entry name" value="S_TKc"/>
    <property type="match status" value="1"/>
</dbReference>
<comment type="similarity">
    <text evidence="6">Belongs to the protein kinase superfamily.</text>
</comment>
<dbReference type="PROSITE" id="PS50011">
    <property type="entry name" value="PROTEIN_KINASE_DOM"/>
    <property type="match status" value="1"/>
</dbReference>
<dbReference type="AlphaFoldDB" id="A0AAD1UL72"/>
<feature type="binding site" evidence="5">
    <location>
        <position position="38"/>
    </location>
    <ligand>
        <name>ATP</name>
        <dbReference type="ChEBI" id="CHEBI:30616"/>
    </ligand>
</feature>
<dbReference type="Proteomes" id="UP001295684">
    <property type="component" value="Unassembled WGS sequence"/>
</dbReference>
<dbReference type="InterPro" id="IPR008271">
    <property type="entry name" value="Ser/Thr_kinase_AS"/>
</dbReference>
<reference evidence="9" key="1">
    <citation type="submission" date="2023-07" db="EMBL/GenBank/DDBJ databases">
        <authorList>
            <consortium name="AG Swart"/>
            <person name="Singh M."/>
            <person name="Singh A."/>
            <person name="Seah K."/>
            <person name="Emmerich C."/>
        </authorList>
    </citation>
    <scope>NUCLEOTIDE SEQUENCE</scope>
    <source>
        <strain evidence="9">DP1</strain>
    </source>
</reference>
<feature type="region of interest" description="Disordered" evidence="7">
    <location>
        <begin position="317"/>
        <end position="399"/>
    </location>
</feature>
<dbReference type="InterPro" id="IPR000719">
    <property type="entry name" value="Prot_kinase_dom"/>
</dbReference>
<evidence type="ECO:0000256" key="3">
    <source>
        <dbReference type="ARBA" id="ARBA00022840"/>
    </source>
</evidence>
<dbReference type="Pfam" id="PF00069">
    <property type="entry name" value="Pkinase"/>
    <property type="match status" value="1"/>
</dbReference>
<keyword evidence="10" id="KW-1185">Reference proteome</keyword>
<evidence type="ECO:0000313" key="9">
    <source>
        <dbReference type="EMBL" id="CAI2371436.1"/>
    </source>
</evidence>
<evidence type="ECO:0000256" key="7">
    <source>
        <dbReference type="SAM" id="MobiDB-lite"/>
    </source>
</evidence>
<evidence type="ECO:0000313" key="10">
    <source>
        <dbReference type="Proteomes" id="UP001295684"/>
    </source>
</evidence>
<dbReference type="Gene3D" id="1.10.510.10">
    <property type="entry name" value="Transferase(Phosphotransferase) domain 1"/>
    <property type="match status" value="1"/>
</dbReference>
<dbReference type="InterPro" id="IPR050235">
    <property type="entry name" value="CK1_Ser-Thr_kinase"/>
</dbReference>
<dbReference type="InterPro" id="IPR017441">
    <property type="entry name" value="Protein_kinase_ATP_BS"/>
</dbReference>
<feature type="compositionally biased region" description="Basic and acidic residues" evidence="7">
    <location>
        <begin position="317"/>
        <end position="330"/>
    </location>
</feature>
<evidence type="ECO:0000259" key="8">
    <source>
        <dbReference type="PROSITE" id="PS50011"/>
    </source>
</evidence>
<evidence type="ECO:0000256" key="2">
    <source>
        <dbReference type="ARBA" id="ARBA00022741"/>
    </source>
</evidence>
<dbReference type="PROSITE" id="PS00107">
    <property type="entry name" value="PROTEIN_KINASE_ATP"/>
    <property type="match status" value="1"/>
</dbReference>
<dbReference type="PROSITE" id="PS00108">
    <property type="entry name" value="PROTEIN_KINASE_ST"/>
    <property type="match status" value="1"/>
</dbReference>
<dbReference type="InterPro" id="IPR011009">
    <property type="entry name" value="Kinase-like_dom_sf"/>
</dbReference>
<comment type="caution">
    <text evidence="9">The sequence shown here is derived from an EMBL/GenBank/DDBJ whole genome shotgun (WGS) entry which is preliminary data.</text>
</comment>
<dbReference type="GO" id="GO:0004674">
    <property type="term" value="F:protein serine/threonine kinase activity"/>
    <property type="evidence" value="ECO:0007669"/>
    <property type="project" value="UniProtKB-KW"/>
</dbReference>
<keyword evidence="6" id="KW-0808">Transferase</keyword>
<evidence type="ECO:0000256" key="5">
    <source>
        <dbReference type="PROSITE-ProRule" id="PRU10141"/>
    </source>
</evidence>